<proteinExistence type="predicted"/>
<dbReference type="Gramene" id="Solyc12g017890.1.1">
    <property type="protein sequence ID" value="Solyc12g017890.1.1.1"/>
    <property type="gene ID" value="Solyc12g017890.1"/>
</dbReference>
<dbReference type="InParanoid" id="A0A3Q7J653"/>
<reference evidence="1" key="2">
    <citation type="submission" date="2019-01" db="UniProtKB">
        <authorList>
            <consortium name="EnsemblPlants"/>
        </authorList>
    </citation>
    <scope>IDENTIFICATION</scope>
    <source>
        <strain evidence="1">cv. Heinz 1706</strain>
    </source>
</reference>
<evidence type="ECO:0000313" key="1">
    <source>
        <dbReference type="EnsemblPlants" id="Solyc12g017890.1.1.1"/>
    </source>
</evidence>
<keyword evidence="2" id="KW-1185">Reference proteome</keyword>
<dbReference type="AlphaFoldDB" id="A0A3Q7J653"/>
<evidence type="ECO:0000313" key="2">
    <source>
        <dbReference type="Proteomes" id="UP000004994"/>
    </source>
</evidence>
<organism evidence="1">
    <name type="scientific">Solanum lycopersicum</name>
    <name type="common">Tomato</name>
    <name type="synonym">Lycopersicon esculentum</name>
    <dbReference type="NCBI Taxonomy" id="4081"/>
    <lineage>
        <taxon>Eukaryota</taxon>
        <taxon>Viridiplantae</taxon>
        <taxon>Streptophyta</taxon>
        <taxon>Embryophyta</taxon>
        <taxon>Tracheophyta</taxon>
        <taxon>Spermatophyta</taxon>
        <taxon>Magnoliopsida</taxon>
        <taxon>eudicotyledons</taxon>
        <taxon>Gunneridae</taxon>
        <taxon>Pentapetalae</taxon>
        <taxon>asterids</taxon>
        <taxon>lamiids</taxon>
        <taxon>Solanales</taxon>
        <taxon>Solanaceae</taxon>
        <taxon>Solanoideae</taxon>
        <taxon>Solaneae</taxon>
        <taxon>Solanum</taxon>
        <taxon>Solanum subgen. Lycopersicon</taxon>
    </lineage>
</organism>
<protein>
    <submittedName>
        <fullName evidence="1">Uncharacterized protein</fullName>
    </submittedName>
</protein>
<name>A0A3Q7J653_SOLLC</name>
<dbReference type="Proteomes" id="UP000004994">
    <property type="component" value="Chromosome 12"/>
</dbReference>
<dbReference type="EnsemblPlants" id="Solyc12g017890.1.1">
    <property type="protein sequence ID" value="Solyc12g017890.1.1.1"/>
    <property type="gene ID" value="Solyc12g017890.1"/>
</dbReference>
<reference evidence="1" key="1">
    <citation type="journal article" date="2012" name="Nature">
        <title>The tomato genome sequence provides insights into fleshy fruit evolution.</title>
        <authorList>
            <consortium name="Tomato Genome Consortium"/>
        </authorList>
    </citation>
    <scope>NUCLEOTIDE SEQUENCE [LARGE SCALE GENOMIC DNA]</scope>
    <source>
        <strain evidence="1">cv. Heinz 1706</strain>
    </source>
</reference>
<sequence>MVKSLLKSCLIQNRASSLSRYLLHQPISSTLVSRICCELSRLGMGLCVRSGEWGCFRWDYWAE</sequence>
<dbReference type="PaxDb" id="4081-Solyc12g017890.1.1"/>
<accession>A0A3Q7J653</accession>